<evidence type="ECO:0000313" key="3">
    <source>
        <dbReference type="Proteomes" id="UP001218188"/>
    </source>
</evidence>
<feature type="region of interest" description="Disordered" evidence="1">
    <location>
        <begin position="107"/>
        <end position="130"/>
    </location>
</feature>
<dbReference type="Proteomes" id="UP001218188">
    <property type="component" value="Unassembled WGS sequence"/>
</dbReference>
<dbReference type="AlphaFoldDB" id="A0AAD6T858"/>
<sequence>MPGLDPDMYGARCARRNIARQRKRMETENAFHNQHPIAGQNAVAGPSRIPLSPPAYPQTLSQILGQQTSTYRFPQVPRGGVPIPPPHWAVARIPGFESIDRNNLPPYPAVMRSPRGRRSRASGHPTPPEILPLQNLSAQILQESPRLQSRVARHFGELTPQTPTSREHRGKRARIPPDSPVTPTQRGRLISEPHGLEIRPQQLFQNFVDGGDQPNPNPNQTLTKTSNLNL</sequence>
<organism evidence="2 3">
    <name type="scientific">Mycena alexandri</name>
    <dbReference type="NCBI Taxonomy" id="1745969"/>
    <lineage>
        <taxon>Eukaryota</taxon>
        <taxon>Fungi</taxon>
        <taxon>Dikarya</taxon>
        <taxon>Basidiomycota</taxon>
        <taxon>Agaricomycotina</taxon>
        <taxon>Agaricomycetes</taxon>
        <taxon>Agaricomycetidae</taxon>
        <taxon>Agaricales</taxon>
        <taxon>Marasmiineae</taxon>
        <taxon>Mycenaceae</taxon>
        <taxon>Mycena</taxon>
    </lineage>
</organism>
<keyword evidence="3" id="KW-1185">Reference proteome</keyword>
<evidence type="ECO:0000313" key="2">
    <source>
        <dbReference type="EMBL" id="KAJ7041584.1"/>
    </source>
</evidence>
<proteinExistence type="predicted"/>
<feature type="compositionally biased region" description="Polar residues" evidence="1">
    <location>
        <begin position="218"/>
        <end position="230"/>
    </location>
</feature>
<comment type="caution">
    <text evidence="2">The sequence shown here is derived from an EMBL/GenBank/DDBJ whole genome shotgun (WGS) entry which is preliminary data.</text>
</comment>
<feature type="region of interest" description="Disordered" evidence="1">
    <location>
        <begin position="206"/>
        <end position="230"/>
    </location>
</feature>
<reference evidence="2" key="1">
    <citation type="submission" date="2023-03" db="EMBL/GenBank/DDBJ databases">
        <title>Massive genome expansion in bonnet fungi (Mycena s.s.) driven by repeated elements and novel gene families across ecological guilds.</title>
        <authorList>
            <consortium name="Lawrence Berkeley National Laboratory"/>
            <person name="Harder C.B."/>
            <person name="Miyauchi S."/>
            <person name="Viragh M."/>
            <person name="Kuo A."/>
            <person name="Thoen E."/>
            <person name="Andreopoulos B."/>
            <person name="Lu D."/>
            <person name="Skrede I."/>
            <person name="Drula E."/>
            <person name="Henrissat B."/>
            <person name="Morin E."/>
            <person name="Kohler A."/>
            <person name="Barry K."/>
            <person name="LaButti K."/>
            <person name="Morin E."/>
            <person name="Salamov A."/>
            <person name="Lipzen A."/>
            <person name="Mereny Z."/>
            <person name="Hegedus B."/>
            <person name="Baldrian P."/>
            <person name="Stursova M."/>
            <person name="Weitz H."/>
            <person name="Taylor A."/>
            <person name="Grigoriev I.V."/>
            <person name="Nagy L.G."/>
            <person name="Martin F."/>
            <person name="Kauserud H."/>
        </authorList>
    </citation>
    <scope>NUCLEOTIDE SEQUENCE</scope>
    <source>
        <strain evidence="2">CBHHK200</strain>
    </source>
</reference>
<accession>A0AAD6T858</accession>
<gene>
    <name evidence="2" type="ORF">C8F04DRAFT_1177044</name>
</gene>
<evidence type="ECO:0000256" key="1">
    <source>
        <dbReference type="SAM" id="MobiDB-lite"/>
    </source>
</evidence>
<protein>
    <submittedName>
        <fullName evidence="2">Uncharacterized protein</fullName>
    </submittedName>
</protein>
<name>A0AAD6T858_9AGAR</name>
<dbReference type="EMBL" id="JARJCM010000016">
    <property type="protein sequence ID" value="KAJ7041584.1"/>
    <property type="molecule type" value="Genomic_DNA"/>
</dbReference>
<feature type="region of interest" description="Disordered" evidence="1">
    <location>
        <begin position="154"/>
        <end position="187"/>
    </location>
</feature>